<keyword evidence="2" id="KW-1185">Reference proteome</keyword>
<dbReference type="Proteomes" id="UP000724874">
    <property type="component" value="Unassembled WGS sequence"/>
</dbReference>
<protein>
    <submittedName>
        <fullName evidence="1">Uncharacterized protein</fullName>
    </submittedName>
</protein>
<evidence type="ECO:0000313" key="2">
    <source>
        <dbReference type="Proteomes" id="UP000724874"/>
    </source>
</evidence>
<dbReference type="OrthoDB" id="2750929at2759"/>
<gene>
    <name evidence="1" type="ORF">CPB84DRAFT_1201094</name>
</gene>
<name>A0A9P5TME6_GYMJU</name>
<evidence type="ECO:0000313" key="1">
    <source>
        <dbReference type="EMBL" id="KAF8896851.1"/>
    </source>
</evidence>
<sequence>MRTIETLDPTKMDSMCQKTYDISRKQNAIFHIPKVDSPLAIKYGYHQGHSRDRFPPNSVGVLYYHHPLDQPVLTGAVRVRLCSNVICFDEGEDLKYALGEPWHVNLYDIARRKQWHGLRRMLLEESLVDEPVITDLQKLPEINTKANLHYELGQPFVLDLEHPNFTRTFFTRSMKYHFSFIPLYRLFQPYIRRHSGVPYTGRVLVRFELFLAKSPEPRLALRILDVLTPVQCLDPVYECLEPPVPGKLLRSSTKRFSRQVKARPLFHPLRTKNGGKDIAEFAGIPFPWTPS</sequence>
<proteinExistence type="predicted"/>
<organism evidence="1 2">
    <name type="scientific">Gymnopilus junonius</name>
    <name type="common">Spectacular rustgill mushroom</name>
    <name type="synonym">Gymnopilus spectabilis subsp. junonius</name>
    <dbReference type="NCBI Taxonomy" id="109634"/>
    <lineage>
        <taxon>Eukaryota</taxon>
        <taxon>Fungi</taxon>
        <taxon>Dikarya</taxon>
        <taxon>Basidiomycota</taxon>
        <taxon>Agaricomycotina</taxon>
        <taxon>Agaricomycetes</taxon>
        <taxon>Agaricomycetidae</taxon>
        <taxon>Agaricales</taxon>
        <taxon>Agaricineae</taxon>
        <taxon>Hymenogastraceae</taxon>
        <taxon>Gymnopilus</taxon>
    </lineage>
</organism>
<accession>A0A9P5TME6</accession>
<comment type="caution">
    <text evidence="1">The sequence shown here is derived from an EMBL/GenBank/DDBJ whole genome shotgun (WGS) entry which is preliminary data.</text>
</comment>
<dbReference type="AlphaFoldDB" id="A0A9P5TME6"/>
<dbReference type="EMBL" id="JADNYJ010000058">
    <property type="protein sequence ID" value="KAF8896851.1"/>
    <property type="molecule type" value="Genomic_DNA"/>
</dbReference>
<reference evidence="1" key="1">
    <citation type="submission" date="2020-11" db="EMBL/GenBank/DDBJ databases">
        <authorList>
            <consortium name="DOE Joint Genome Institute"/>
            <person name="Ahrendt S."/>
            <person name="Riley R."/>
            <person name="Andreopoulos W."/>
            <person name="LaButti K."/>
            <person name="Pangilinan J."/>
            <person name="Ruiz-duenas F.J."/>
            <person name="Barrasa J.M."/>
            <person name="Sanchez-Garcia M."/>
            <person name="Camarero S."/>
            <person name="Miyauchi S."/>
            <person name="Serrano A."/>
            <person name="Linde D."/>
            <person name="Babiker R."/>
            <person name="Drula E."/>
            <person name="Ayuso-Fernandez I."/>
            <person name="Pacheco R."/>
            <person name="Padilla G."/>
            <person name="Ferreira P."/>
            <person name="Barriuso J."/>
            <person name="Kellner H."/>
            <person name="Castanera R."/>
            <person name="Alfaro M."/>
            <person name="Ramirez L."/>
            <person name="Pisabarro A.G."/>
            <person name="Kuo A."/>
            <person name="Tritt A."/>
            <person name="Lipzen A."/>
            <person name="He G."/>
            <person name="Yan M."/>
            <person name="Ng V."/>
            <person name="Cullen D."/>
            <person name="Martin F."/>
            <person name="Rosso M.-N."/>
            <person name="Henrissat B."/>
            <person name="Hibbett D."/>
            <person name="Martinez A.T."/>
            <person name="Grigoriev I.V."/>
        </authorList>
    </citation>
    <scope>NUCLEOTIDE SEQUENCE</scope>
    <source>
        <strain evidence="1">AH 44721</strain>
    </source>
</reference>